<evidence type="ECO:0000256" key="1">
    <source>
        <dbReference type="SAM" id="MobiDB-lite"/>
    </source>
</evidence>
<reference evidence="2 3" key="1">
    <citation type="journal article" date="2016" name="Front. Microbiol.">
        <title>Genome and transcriptome sequences reveal the specific parasitism of the nematophagous Purpureocillium lilacinum 36-1.</title>
        <authorList>
            <person name="Xie J."/>
            <person name="Li S."/>
            <person name="Mo C."/>
            <person name="Xiao X."/>
            <person name="Peng D."/>
            <person name="Wang G."/>
            <person name="Xiao Y."/>
        </authorList>
    </citation>
    <scope>NUCLEOTIDE SEQUENCE [LARGE SCALE GENOMIC DNA]</scope>
    <source>
        <strain evidence="2 3">36-1</strain>
    </source>
</reference>
<comment type="caution">
    <text evidence="2">The sequence shown here is derived from an EMBL/GenBank/DDBJ whole genome shotgun (WGS) entry which is preliminary data.</text>
</comment>
<feature type="region of interest" description="Disordered" evidence="1">
    <location>
        <begin position="1"/>
        <end position="42"/>
    </location>
</feature>
<feature type="region of interest" description="Disordered" evidence="1">
    <location>
        <begin position="125"/>
        <end position="155"/>
    </location>
</feature>
<evidence type="ECO:0000313" key="3">
    <source>
        <dbReference type="Proteomes" id="UP000245956"/>
    </source>
</evidence>
<protein>
    <submittedName>
        <fullName evidence="2">Uncharacterized protein</fullName>
    </submittedName>
</protein>
<proteinExistence type="predicted"/>
<dbReference type="AlphaFoldDB" id="A0A2U3DSX2"/>
<feature type="region of interest" description="Disordered" evidence="1">
    <location>
        <begin position="225"/>
        <end position="267"/>
    </location>
</feature>
<organism evidence="2 3">
    <name type="scientific">Purpureocillium lilacinum</name>
    <name type="common">Paecilomyces lilacinus</name>
    <dbReference type="NCBI Taxonomy" id="33203"/>
    <lineage>
        <taxon>Eukaryota</taxon>
        <taxon>Fungi</taxon>
        <taxon>Dikarya</taxon>
        <taxon>Ascomycota</taxon>
        <taxon>Pezizomycotina</taxon>
        <taxon>Sordariomycetes</taxon>
        <taxon>Hypocreomycetidae</taxon>
        <taxon>Hypocreales</taxon>
        <taxon>Ophiocordycipitaceae</taxon>
        <taxon>Purpureocillium</taxon>
    </lineage>
</organism>
<name>A0A2U3DSX2_PURLI</name>
<evidence type="ECO:0000313" key="2">
    <source>
        <dbReference type="EMBL" id="PWI65349.1"/>
    </source>
</evidence>
<gene>
    <name evidence="2" type="ORF">PCL_07118</name>
</gene>
<sequence>MGGGTSTAGGAKRGTRSQGGFKPGMGGRSTLLAEDAGSLSTGREKRAARRFFLFGALPGAPSRLGSEPLIGAYLAPPRARVVARPLRRGRYPHARQCKVPPSRTVTIAMDEARGQQGQPQHFCLRASSTKSEPSLPPRRPARKHRPAAPPAGPCSALQLTRSRESHLARSAPALAFPDELPGHCHSNQRRAAPSTVRVPCYGVIRLDLGQSVARPGVADCNIKGNRDPNIPLIPTSSAPRRTQASKRGLLSPAPQRFKEDPGPDATA</sequence>
<dbReference type="Proteomes" id="UP000245956">
    <property type="component" value="Unassembled WGS sequence"/>
</dbReference>
<accession>A0A2U3DSX2</accession>
<dbReference type="EMBL" id="LCWV01000034">
    <property type="protein sequence ID" value="PWI65349.1"/>
    <property type="molecule type" value="Genomic_DNA"/>
</dbReference>